<organism evidence="1">
    <name type="scientific">viral metagenome</name>
    <dbReference type="NCBI Taxonomy" id="1070528"/>
    <lineage>
        <taxon>unclassified sequences</taxon>
        <taxon>metagenomes</taxon>
        <taxon>organismal metagenomes</taxon>
    </lineage>
</organism>
<protein>
    <submittedName>
        <fullName evidence="1">Uncharacterized protein</fullName>
    </submittedName>
</protein>
<name>A0A6C0LEN1_9ZZZZ</name>
<evidence type="ECO:0000313" key="1">
    <source>
        <dbReference type="EMBL" id="QHU28171.1"/>
    </source>
</evidence>
<accession>A0A6C0LEN1</accession>
<dbReference type="AlphaFoldDB" id="A0A6C0LEN1"/>
<reference evidence="1" key="1">
    <citation type="journal article" date="2020" name="Nature">
        <title>Giant virus diversity and host interactions through global metagenomics.</title>
        <authorList>
            <person name="Schulz F."/>
            <person name="Roux S."/>
            <person name="Paez-Espino D."/>
            <person name="Jungbluth S."/>
            <person name="Walsh D.A."/>
            <person name="Denef V.J."/>
            <person name="McMahon K.D."/>
            <person name="Konstantinidis K.T."/>
            <person name="Eloe-Fadrosh E.A."/>
            <person name="Kyrpides N.C."/>
            <person name="Woyke T."/>
        </authorList>
    </citation>
    <scope>NUCLEOTIDE SEQUENCE</scope>
    <source>
        <strain evidence="1">GVMAG-M-3300027770-73</strain>
    </source>
</reference>
<sequence>MYIIYYMLIVVCPHCQNPVLIEELNCRIFRHGVFIENGKQMDPHAEEVMCEKLINEKLIYGCGKPFKIIEKGSEFEAVICEYI</sequence>
<dbReference type="EMBL" id="MN740471">
    <property type="protein sequence ID" value="QHU28171.1"/>
    <property type="molecule type" value="Genomic_DNA"/>
</dbReference>
<proteinExistence type="predicted"/>